<keyword evidence="1" id="KW-1133">Transmembrane helix</keyword>
<keyword evidence="1" id="KW-0812">Transmembrane</keyword>
<reference evidence="2 3" key="1">
    <citation type="journal article" date="2018" name="Sci. Rep.">
        <title>Genomic signatures of local adaptation to the degree of environmental predictability in rotifers.</title>
        <authorList>
            <person name="Franch-Gras L."/>
            <person name="Hahn C."/>
            <person name="Garcia-Roger E.M."/>
            <person name="Carmona M.J."/>
            <person name="Serra M."/>
            <person name="Gomez A."/>
        </authorList>
    </citation>
    <scope>NUCLEOTIDE SEQUENCE [LARGE SCALE GENOMIC DNA]</scope>
    <source>
        <strain evidence="2">HYR1</strain>
    </source>
</reference>
<keyword evidence="3" id="KW-1185">Reference proteome</keyword>
<keyword evidence="1" id="KW-0472">Membrane</keyword>
<proteinExistence type="predicted"/>
<comment type="caution">
    <text evidence="2">The sequence shown here is derived from an EMBL/GenBank/DDBJ whole genome shotgun (WGS) entry which is preliminary data.</text>
</comment>
<dbReference type="EMBL" id="REGN01000439">
    <property type="protein sequence ID" value="RNA41906.1"/>
    <property type="molecule type" value="Genomic_DNA"/>
</dbReference>
<gene>
    <name evidence="2" type="ORF">BpHYR1_032025</name>
</gene>
<dbReference type="Proteomes" id="UP000276133">
    <property type="component" value="Unassembled WGS sequence"/>
</dbReference>
<accession>A0A3M7T1K2</accession>
<dbReference type="AlphaFoldDB" id="A0A3M7T1K2"/>
<sequence length="87" mass="10504">MLWNMLTEWFVSNSSVSFPFHHFPFIMIFLCPFGMRAKWTRFYTCGPDNMHRFLSLVFYINWARTVFNINVSFFDGRMCGWNSPRSL</sequence>
<evidence type="ECO:0000256" key="1">
    <source>
        <dbReference type="SAM" id="Phobius"/>
    </source>
</evidence>
<name>A0A3M7T1K2_BRAPC</name>
<feature type="transmembrane region" description="Helical" evidence="1">
    <location>
        <begin position="20"/>
        <end position="37"/>
    </location>
</feature>
<organism evidence="2 3">
    <name type="scientific">Brachionus plicatilis</name>
    <name type="common">Marine rotifer</name>
    <name type="synonym">Brachionus muelleri</name>
    <dbReference type="NCBI Taxonomy" id="10195"/>
    <lineage>
        <taxon>Eukaryota</taxon>
        <taxon>Metazoa</taxon>
        <taxon>Spiralia</taxon>
        <taxon>Gnathifera</taxon>
        <taxon>Rotifera</taxon>
        <taxon>Eurotatoria</taxon>
        <taxon>Monogononta</taxon>
        <taxon>Pseudotrocha</taxon>
        <taxon>Ploima</taxon>
        <taxon>Brachionidae</taxon>
        <taxon>Brachionus</taxon>
    </lineage>
</organism>
<evidence type="ECO:0000313" key="2">
    <source>
        <dbReference type="EMBL" id="RNA41906.1"/>
    </source>
</evidence>
<protein>
    <submittedName>
        <fullName evidence="2">Uncharacterized protein</fullName>
    </submittedName>
</protein>
<evidence type="ECO:0000313" key="3">
    <source>
        <dbReference type="Proteomes" id="UP000276133"/>
    </source>
</evidence>